<organism evidence="1">
    <name type="scientific">Myoviridae sp. ctplG2</name>
    <dbReference type="NCBI Taxonomy" id="2826700"/>
    <lineage>
        <taxon>Viruses</taxon>
        <taxon>Duplodnaviria</taxon>
        <taxon>Heunggongvirae</taxon>
        <taxon>Uroviricota</taxon>
        <taxon>Caudoviricetes</taxon>
    </lineage>
</organism>
<protein>
    <submittedName>
        <fullName evidence="1">Zinc ribbon domain protein</fullName>
    </submittedName>
</protein>
<name>A0A8S5LW85_9CAUD</name>
<sequence>MTCNTEKTHWKKVVSDPNYIGEGDFQPGQEIVVTIDRVVSHETVPTAEGKSDKAVIHFKEKYKPMILNVARSKSITKVAGSPYFEDWIGVRIQLYVEHGIRAFGEVVSAVRVRPFKPRVALQQDYKCQKCGKTVQAFGKMNAEQMAKYTKDKYGEILCSECATEKAAVKENTEEDPVKEEEE</sequence>
<reference evidence="1" key="1">
    <citation type="journal article" date="2021" name="Proc. Natl. Acad. Sci. U.S.A.">
        <title>A Catalog of Tens of Thousands of Viruses from Human Metagenomes Reveals Hidden Associations with Chronic Diseases.</title>
        <authorList>
            <person name="Tisza M.J."/>
            <person name="Buck C.B."/>
        </authorList>
    </citation>
    <scope>NUCLEOTIDE SEQUENCE</scope>
    <source>
        <strain evidence="1">CtplG2</strain>
    </source>
</reference>
<dbReference type="EMBL" id="BK014753">
    <property type="protein sequence ID" value="DAD74170.1"/>
    <property type="molecule type" value="Genomic_DNA"/>
</dbReference>
<proteinExistence type="predicted"/>
<accession>A0A8S5LW85</accession>
<evidence type="ECO:0000313" key="1">
    <source>
        <dbReference type="EMBL" id="DAD74170.1"/>
    </source>
</evidence>